<evidence type="ECO:0000313" key="1">
    <source>
        <dbReference type="EMBL" id="DAF97528.1"/>
    </source>
</evidence>
<name>A0A8S5USQ1_9CAUD</name>
<organism evidence="1">
    <name type="scientific">Myoviridae sp. ctijX18</name>
    <dbReference type="NCBI Taxonomy" id="2825154"/>
    <lineage>
        <taxon>Viruses</taxon>
        <taxon>Duplodnaviria</taxon>
        <taxon>Heunggongvirae</taxon>
        <taxon>Uroviricota</taxon>
        <taxon>Caudoviricetes</taxon>
    </lineage>
</organism>
<proteinExistence type="predicted"/>
<reference evidence="1" key="1">
    <citation type="journal article" date="2021" name="Proc. Natl. Acad. Sci. U.S.A.">
        <title>A Catalog of Tens of Thousands of Viruses from Human Metagenomes Reveals Hidden Associations with Chronic Diseases.</title>
        <authorList>
            <person name="Tisza M.J."/>
            <person name="Buck C.B."/>
        </authorList>
    </citation>
    <scope>NUCLEOTIDE SEQUENCE</scope>
    <source>
        <strain evidence="1">CtijX18</strain>
    </source>
</reference>
<dbReference type="InterPro" id="IPR057921">
    <property type="entry name" value="PhiKZ_VTX"/>
</dbReference>
<sequence length="302" mass="34339">MAIFYSPYETTIGSKFNTDRSQTAIRQSLGLNYPWMKINEANKTIFIYPNPVVPTFSHPLTIETVKGLTYTICDLSSFIRERQEGEYAVANKPLFSLQTIRTVLTSDLINNGTRSIKSLSPNVVKTYVDLITSSLSMAFSLNNEEVLALRALSGWMYYSMLHNDPYAGELEFDALIAKLAREINIPSSFLYRYLDQEFYKNVSDFLEKIRQKITNPAVQKINEGLFYTVIAKNLNANVWIGLEKQEILAMSVEHIPTFIATLVICLSEQVFKNAGLTKMALRNFTRDKANFILAVNSIVNDY</sequence>
<protein>
    <submittedName>
        <fullName evidence="1">Uncharacterized protein</fullName>
    </submittedName>
</protein>
<accession>A0A8S5USQ1</accession>
<dbReference type="Pfam" id="PF25614">
    <property type="entry name" value="PhiKZ_VTX"/>
    <property type="match status" value="1"/>
</dbReference>
<dbReference type="EMBL" id="BK016133">
    <property type="protein sequence ID" value="DAF97528.1"/>
    <property type="molecule type" value="Genomic_DNA"/>
</dbReference>